<dbReference type="Proteomes" id="UP000218824">
    <property type="component" value="Chromosome"/>
</dbReference>
<proteinExistence type="predicted"/>
<evidence type="ECO:0000313" key="2">
    <source>
        <dbReference type="EMBL" id="BAV96868.1"/>
    </source>
</evidence>
<protein>
    <recommendedName>
        <fullName evidence="4">DUF3995 domain-containing protein</fullName>
    </recommendedName>
</protein>
<feature type="transmembrane region" description="Helical" evidence="1">
    <location>
        <begin position="109"/>
        <end position="129"/>
    </location>
</feature>
<dbReference type="KEGG" id="lem:LEN_1381"/>
<sequence>MIAAGALSALAAFAHLGCIVFGAPWYRALGAGEGMARAAEAGDPTPALITLPIAAVLALWSLYAFSGAGLVRRLPLLRTALCAITAVYLLRGLALPPVMAEFPGRSAAFWWWSSGICLGIGLVHLVGLIRTWPRLRSRKA</sequence>
<feature type="transmembrane region" description="Helical" evidence="1">
    <location>
        <begin position="46"/>
        <end position="65"/>
    </location>
</feature>
<evidence type="ECO:0000256" key="1">
    <source>
        <dbReference type="SAM" id="Phobius"/>
    </source>
</evidence>
<evidence type="ECO:0000313" key="3">
    <source>
        <dbReference type="Proteomes" id="UP000218824"/>
    </source>
</evidence>
<evidence type="ECO:0008006" key="4">
    <source>
        <dbReference type="Google" id="ProtNLM"/>
    </source>
</evidence>
<gene>
    <name evidence="2" type="ORF">LEN_1381</name>
</gene>
<reference evidence="2 3" key="1">
    <citation type="journal article" date="2017" name="DNA Res.">
        <title>Complete genome sequence and expression profile of the commercial lytic enzyme producer Lysobacter enzymogenes M497-1.</title>
        <authorList>
            <person name="Takami H."/>
            <person name="Toyoda A."/>
            <person name="Uchiyama I."/>
            <person name="Itoh T."/>
            <person name="Takaki Y."/>
            <person name="Arai W."/>
            <person name="Nishi S."/>
            <person name="Kawai M."/>
            <person name="Shinya K."/>
            <person name="Ikeda H."/>
        </authorList>
    </citation>
    <scope>NUCLEOTIDE SEQUENCE [LARGE SCALE GENOMIC DNA]</scope>
    <source>
        <strain evidence="2 3">M497-1</strain>
    </source>
</reference>
<dbReference type="AlphaFoldDB" id="A0AAU9AFT9"/>
<keyword evidence="1" id="KW-0812">Transmembrane</keyword>
<keyword evidence="1" id="KW-0472">Membrane</keyword>
<organism evidence="2 3">
    <name type="scientific">Lysobacter enzymogenes</name>
    <dbReference type="NCBI Taxonomy" id="69"/>
    <lineage>
        <taxon>Bacteria</taxon>
        <taxon>Pseudomonadati</taxon>
        <taxon>Pseudomonadota</taxon>
        <taxon>Gammaproteobacteria</taxon>
        <taxon>Lysobacterales</taxon>
        <taxon>Lysobacteraceae</taxon>
        <taxon>Lysobacter</taxon>
    </lineage>
</organism>
<dbReference type="EMBL" id="AP014940">
    <property type="protein sequence ID" value="BAV96868.1"/>
    <property type="molecule type" value="Genomic_DNA"/>
</dbReference>
<accession>A0AAU9AFT9</accession>
<keyword evidence="1" id="KW-1133">Transmembrane helix</keyword>
<name>A0AAU9AFT9_LYSEN</name>
<feature type="transmembrane region" description="Helical" evidence="1">
    <location>
        <begin position="77"/>
        <end position="97"/>
    </location>
</feature>